<evidence type="ECO:0000313" key="4">
    <source>
        <dbReference type="EMBL" id="KAK6153333.1"/>
    </source>
</evidence>
<name>A0ABR0X231_REHGL</name>
<comment type="similarity">
    <text evidence="1">Belongs to the diacylglycerol acyltransferase family.</text>
</comment>
<gene>
    <name evidence="4" type="ORF">DH2020_012972</name>
</gene>
<dbReference type="SUPFAM" id="SSF53474">
    <property type="entry name" value="alpha/beta-Hydrolases"/>
    <property type="match status" value="1"/>
</dbReference>
<dbReference type="InterPro" id="IPR007130">
    <property type="entry name" value="DAGAT"/>
</dbReference>
<protein>
    <recommendedName>
        <fullName evidence="6">Serine aminopeptidase S33 domain-containing protein</fullName>
    </recommendedName>
</protein>
<dbReference type="InterPro" id="IPR029058">
    <property type="entry name" value="AB_hydrolase_fold"/>
</dbReference>
<keyword evidence="5" id="KW-1185">Reference proteome</keyword>
<evidence type="ECO:0000313" key="5">
    <source>
        <dbReference type="Proteomes" id="UP001318860"/>
    </source>
</evidence>
<sequence length="592" mass="66425">MAATVGNCLLATVVPRRSNSANRQLCYWPITRSSPSSVALDLIKRSRLIKINSSLISSKDYNLEHAESKDLIKSDDVGPPRWLTPLESESRLTASPLLLFLPGIDGAGHGLKLHHKRLAEIFDVRCLHIPMADQTPLPGNNKLNEVIYFFPSHQLFDLLDLVKMVESAIMSEHERAPKRPIYLVGESLGASLALVVAARNPDIDIVLILANPATSFSKSLLQNVWPLSDMIQKQLQAGVPRAMSSITVETVLWKLKLIHDMQNYLNSHIHAVKAQTLILKSGKDVLLSSLMEVMVGESIYLQDERFDLVAVIKRTNYYRRGASYDYVTDFLPPTTSELKAIFEEISWTDVAFNPVMLSTMDDGKIVRGLAGIPSEGPVLLVDLSVYDLLRAVGGFPVSATNLYRLLSMKSHVILFPGGVREAFHHKGEEYKLIWPAEPEFVRMAARFGATIIPFAGVGEDDIIELLLDCDDQMKIPALKDFIEGLNNETVRLRGAVEGEVAKQYLYYPVFLPKLPGRAYFLFGKPISTKGRDDILRNKDKACEMYLEVQNEIEKCIAFLKKKREKDPYRNLLDRLAYQSSNGFHSEVPTFEI</sequence>
<comment type="caution">
    <text evidence="4">The sequence shown here is derived from an EMBL/GenBank/DDBJ whole genome shotgun (WGS) entry which is preliminary data.</text>
</comment>
<evidence type="ECO:0008006" key="6">
    <source>
        <dbReference type="Google" id="ProtNLM"/>
    </source>
</evidence>
<dbReference type="Pfam" id="PF03982">
    <property type="entry name" value="DAGAT"/>
    <property type="match status" value="1"/>
</dbReference>
<dbReference type="PANTHER" id="PTHR22753">
    <property type="entry name" value="TRANSMEMBRANE PROTEIN 68"/>
    <property type="match status" value="1"/>
</dbReference>
<dbReference type="Proteomes" id="UP001318860">
    <property type="component" value="Unassembled WGS sequence"/>
</dbReference>
<organism evidence="4 5">
    <name type="scientific">Rehmannia glutinosa</name>
    <name type="common">Chinese foxglove</name>
    <dbReference type="NCBI Taxonomy" id="99300"/>
    <lineage>
        <taxon>Eukaryota</taxon>
        <taxon>Viridiplantae</taxon>
        <taxon>Streptophyta</taxon>
        <taxon>Embryophyta</taxon>
        <taxon>Tracheophyta</taxon>
        <taxon>Spermatophyta</taxon>
        <taxon>Magnoliopsida</taxon>
        <taxon>eudicotyledons</taxon>
        <taxon>Gunneridae</taxon>
        <taxon>Pentapetalae</taxon>
        <taxon>asterids</taxon>
        <taxon>lamiids</taxon>
        <taxon>Lamiales</taxon>
        <taxon>Orobanchaceae</taxon>
        <taxon>Rehmannieae</taxon>
        <taxon>Rehmannia</taxon>
    </lineage>
</organism>
<evidence type="ECO:0000256" key="1">
    <source>
        <dbReference type="ARBA" id="ARBA00005420"/>
    </source>
</evidence>
<reference evidence="4 5" key="1">
    <citation type="journal article" date="2021" name="Comput. Struct. Biotechnol. J.">
        <title>De novo genome assembly of the potent medicinal plant Rehmannia glutinosa using nanopore technology.</title>
        <authorList>
            <person name="Ma L."/>
            <person name="Dong C."/>
            <person name="Song C."/>
            <person name="Wang X."/>
            <person name="Zheng X."/>
            <person name="Niu Y."/>
            <person name="Chen S."/>
            <person name="Feng W."/>
        </authorList>
    </citation>
    <scope>NUCLEOTIDE SEQUENCE [LARGE SCALE GENOMIC DNA]</scope>
    <source>
        <strain evidence="4">DH-2019</strain>
    </source>
</reference>
<evidence type="ECO:0000256" key="2">
    <source>
        <dbReference type="ARBA" id="ARBA00022679"/>
    </source>
</evidence>
<keyword evidence="3" id="KW-0012">Acyltransferase</keyword>
<dbReference type="Gene3D" id="3.40.50.1820">
    <property type="entry name" value="alpha/beta hydrolase"/>
    <property type="match status" value="1"/>
</dbReference>
<accession>A0ABR0X231</accession>
<dbReference type="PANTHER" id="PTHR22753:SF24">
    <property type="entry name" value="ESTERASE_LIPASE_THIOESTERASE FAMILY PROTEIN"/>
    <property type="match status" value="1"/>
</dbReference>
<dbReference type="EMBL" id="JABTTQ020000006">
    <property type="protein sequence ID" value="KAK6153333.1"/>
    <property type="molecule type" value="Genomic_DNA"/>
</dbReference>
<keyword evidence="2" id="KW-0808">Transferase</keyword>
<proteinExistence type="inferred from homology"/>
<evidence type="ECO:0000256" key="3">
    <source>
        <dbReference type="ARBA" id="ARBA00023315"/>
    </source>
</evidence>